<dbReference type="Proteomes" id="UP000235653">
    <property type="component" value="Unassembled WGS sequence"/>
</dbReference>
<comment type="caution">
    <text evidence="9">The sequence shown here is derived from an EMBL/GenBank/DDBJ whole genome shotgun (WGS) entry which is preliminary data.</text>
</comment>
<feature type="domain" description="Uracil-DNA glycosylase-like" evidence="8">
    <location>
        <begin position="32"/>
        <end position="187"/>
    </location>
</feature>
<evidence type="ECO:0000256" key="6">
    <source>
        <dbReference type="ARBA" id="ARBA00023014"/>
    </source>
</evidence>
<dbReference type="InterPro" id="IPR036895">
    <property type="entry name" value="Uracil-DNA_glycosylase-like_sf"/>
</dbReference>
<keyword evidence="5" id="KW-0408">Iron</keyword>
<dbReference type="CDD" id="cd10030">
    <property type="entry name" value="UDG-F4_TTUDGA_SPO1dp_like"/>
    <property type="match status" value="1"/>
</dbReference>
<evidence type="ECO:0000256" key="7">
    <source>
        <dbReference type="ARBA" id="ARBA00023204"/>
    </source>
</evidence>
<dbReference type="GO" id="GO:0046872">
    <property type="term" value="F:metal ion binding"/>
    <property type="evidence" value="ECO:0007669"/>
    <property type="project" value="UniProtKB-KW"/>
</dbReference>
<keyword evidence="10" id="KW-1185">Reference proteome</keyword>
<protein>
    <submittedName>
        <fullName evidence="9">Uracil-DNA glycosylase</fullName>
    </submittedName>
</protein>
<name>A0A2P5P6C7_9CHLR</name>
<evidence type="ECO:0000313" key="9">
    <source>
        <dbReference type="EMBL" id="PPD57856.1"/>
    </source>
</evidence>
<dbReference type="PANTHER" id="PTHR33693">
    <property type="entry name" value="TYPE-5 URACIL-DNA GLYCOSYLASE"/>
    <property type="match status" value="1"/>
</dbReference>
<dbReference type="GO" id="GO:0051539">
    <property type="term" value="F:4 iron, 4 sulfur cluster binding"/>
    <property type="evidence" value="ECO:0007669"/>
    <property type="project" value="UniProtKB-KW"/>
</dbReference>
<dbReference type="InterPro" id="IPR005122">
    <property type="entry name" value="Uracil-DNA_glycosylase-like"/>
</dbReference>
<dbReference type="Gene3D" id="3.40.470.10">
    <property type="entry name" value="Uracil-DNA glycosylase-like domain"/>
    <property type="match status" value="1"/>
</dbReference>
<proteinExistence type="predicted"/>
<reference evidence="9 10" key="1">
    <citation type="journal article" date="2017" name="ISME J.">
        <title>Grape pomace compost harbors organohalide-respiring Dehalogenimonas species with novel reductive dehalogenase genes.</title>
        <authorList>
            <person name="Yang Y."/>
            <person name="Higgins S.A."/>
            <person name="Yan J."/>
            <person name="Simsir B."/>
            <person name="Chourey K."/>
            <person name="Iyer R."/>
            <person name="Hettich R.L."/>
            <person name="Baldwin B."/>
            <person name="Ogles D.M."/>
            <person name="Loffler F.E."/>
        </authorList>
    </citation>
    <scope>NUCLEOTIDE SEQUENCE [LARGE SCALE GENOMIC DNA]</scope>
    <source>
        <strain evidence="9 10">GP</strain>
    </source>
</reference>
<keyword evidence="4" id="KW-0378">Hydrolase</keyword>
<accession>A0A2P5P6C7</accession>
<keyword evidence="7" id="KW-0234">DNA repair</keyword>
<dbReference type="SMART" id="SM00987">
    <property type="entry name" value="UreE_C"/>
    <property type="match status" value="1"/>
</dbReference>
<dbReference type="EMBL" id="JQAN02000010">
    <property type="protein sequence ID" value="PPD57856.1"/>
    <property type="molecule type" value="Genomic_DNA"/>
</dbReference>
<dbReference type="InterPro" id="IPR051536">
    <property type="entry name" value="UDG_Type-4/5"/>
</dbReference>
<evidence type="ECO:0000256" key="2">
    <source>
        <dbReference type="ARBA" id="ARBA00022723"/>
    </source>
</evidence>
<dbReference type="AlphaFoldDB" id="A0A2P5P6C7"/>
<organism evidence="9 10">
    <name type="scientific">Dehalogenimonas etheniformans</name>
    <dbReference type="NCBI Taxonomy" id="1536648"/>
    <lineage>
        <taxon>Bacteria</taxon>
        <taxon>Bacillati</taxon>
        <taxon>Chloroflexota</taxon>
        <taxon>Dehalococcoidia</taxon>
        <taxon>Dehalococcoidales</taxon>
        <taxon>Dehalococcoidaceae</taxon>
        <taxon>Dehalogenimonas</taxon>
    </lineage>
</organism>
<evidence type="ECO:0000256" key="1">
    <source>
        <dbReference type="ARBA" id="ARBA00022485"/>
    </source>
</evidence>
<dbReference type="PANTHER" id="PTHR33693:SF1">
    <property type="entry name" value="TYPE-4 URACIL-DNA GLYCOSYLASE"/>
    <property type="match status" value="1"/>
</dbReference>
<dbReference type="SUPFAM" id="SSF52141">
    <property type="entry name" value="Uracil-DNA glycosylase-like"/>
    <property type="match status" value="1"/>
</dbReference>
<gene>
    <name evidence="9" type="ORF">JP09_006020</name>
</gene>
<dbReference type="Pfam" id="PF03167">
    <property type="entry name" value="UDG"/>
    <property type="match status" value="1"/>
</dbReference>
<evidence type="ECO:0000256" key="4">
    <source>
        <dbReference type="ARBA" id="ARBA00022801"/>
    </source>
</evidence>
<accession>A0A7H1NIF6</accession>
<keyword evidence="2" id="KW-0479">Metal-binding</keyword>
<dbReference type="RefSeq" id="WP_102330865.1">
    <property type="nucleotide sequence ID" value="NZ_JQAN02000010.1"/>
</dbReference>
<dbReference type="OrthoDB" id="5290748at2"/>
<keyword evidence="6" id="KW-0411">Iron-sulfur</keyword>
<dbReference type="SMART" id="SM00986">
    <property type="entry name" value="UDG"/>
    <property type="match status" value="1"/>
</dbReference>
<dbReference type="GO" id="GO:0006281">
    <property type="term" value="P:DNA repair"/>
    <property type="evidence" value="ECO:0007669"/>
    <property type="project" value="UniProtKB-KW"/>
</dbReference>
<evidence type="ECO:0000256" key="3">
    <source>
        <dbReference type="ARBA" id="ARBA00022763"/>
    </source>
</evidence>
<keyword evidence="1" id="KW-0004">4Fe-4S</keyword>
<evidence type="ECO:0000259" key="8">
    <source>
        <dbReference type="SMART" id="SM00986"/>
    </source>
</evidence>
<evidence type="ECO:0000313" key="10">
    <source>
        <dbReference type="Proteomes" id="UP000235653"/>
    </source>
</evidence>
<dbReference type="GO" id="GO:0097506">
    <property type="term" value="F:deaminated base DNA N-glycosylase activity"/>
    <property type="evidence" value="ECO:0007669"/>
    <property type="project" value="UniProtKB-ARBA"/>
</dbReference>
<evidence type="ECO:0000256" key="5">
    <source>
        <dbReference type="ARBA" id="ARBA00023004"/>
    </source>
</evidence>
<sequence length="204" mass="22577">MTKQSRFDSLVKRAQICSKCPRMNGRRRVLGPSNGPLDAQVMFIAEAPGRLGAEKYGIPLFGDQTGRNFASFLESAEIDRTKVFITNAILCNPINQIGVNDTPTKAEIFNCSDFLRETIDILSPAFIVPLGRIALKALAVIEPHTVTLSSSVAEPINWRNCILLPLFHPSPRVFSQRSKCQQCVDYQVLGKITRNATTEIDNGK</sequence>
<keyword evidence="3" id="KW-0227">DNA damage</keyword>